<organism evidence="3 4">
    <name type="scientific">Variovorax soli</name>
    <dbReference type="NCBI Taxonomy" id="376815"/>
    <lineage>
        <taxon>Bacteria</taxon>
        <taxon>Pseudomonadati</taxon>
        <taxon>Pseudomonadota</taxon>
        <taxon>Betaproteobacteria</taxon>
        <taxon>Burkholderiales</taxon>
        <taxon>Comamonadaceae</taxon>
        <taxon>Variovorax</taxon>
    </lineage>
</organism>
<dbReference type="EMBL" id="JAVDRF010000001">
    <property type="protein sequence ID" value="MDR6534376.1"/>
    <property type="molecule type" value="Genomic_DNA"/>
</dbReference>
<gene>
    <name evidence="3" type="ORF">J2739_000136</name>
</gene>
<keyword evidence="2" id="KW-0812">Transmembrane</keyword>
<comment type="caution">
    <text evidence="3">The sequence shown here is derived from an EMBL/GenBank/DDBJ whole genome shotgun (WGS) entry which is preliminary data.</text>
</comment>
<keyword evidence="2" id="KW-1133">Transmembrane helix</keyword>
<proteinExistence type="predicted"/>
<feature type="region of interest" description="Disordered" evidence="1">
    <location>
        <begin position="171"/>
        <end position="192"/>
    </location>
</feature>
<accession>A0ABU1N903</accession>
<dbReference type="Proteomes" id="UP001184230">
    <property type="component" value="Unassembled WGS sequence"/>
</dbReference>
<feature type="transmembrane region" description="Helical" evidence="2">
    <location>
        <begin position="507"/>
        <end position="527"/>
    </location>
</feature>
<reference evidence="3 4" key="1">
    <citation type="submission" date="2023-07" db="EMBL/GenBank/DDBJ databases">
        <title>Sorghum-associated microbial communities from plants grown in Nebraska, USA.</title>
        <authorList>
            <person name="Schachtman D."/>
        </authorList>
    </citation>
    <scope>NUCLEOTIDE SEQUENCE [LARGE SCALE GENOMIC DNA]</scope>
    <source>
        <strain evidence="3 4">DS1781</strain>
    </source>
</reference>
<feature type="region of interest" description="Disordered" evidence="1">
    <location>
        <begin position="1"/>
        <end position="53"/>
    </location>
</feature>
<evidence type="ECO:0000313" key="3">
    <source>
        <dbReference type="EMBL" id="MDR6534376.1"/>
    </source>
</evidence>
<keyword evidence="4" id="KW-1185">Reference proteome</keyword>
<evidence type="ECO:0000313" key="4">
    <source>
        <dbReference type="Proteomes" id="UP001184230"/>
    </source>
</evidence>
<name>A0ABU1N903_9BURK</name>
<feature type="transmembrane region" description="Helical" evidence="2">
    <location>
        <begin position="533"/>
        <end position="555"/>
    </location>
</feature>
<evidence type="ECO:0000256" key="2">
    <source>
        <dbReference type="SAM" id="Phobius"/>
    </source>
</evidence>
<sequence length="852" mass="93140">MNKNSTLKPAGLPVRLPTGGWKLPNLNNPLPAEPSPKSTPRFRPPLERSVAGFIPRTKAEAQHSFFGHEAATHTEGEFELLPKDTPRARPSPEQDVPRSLFGSESQTESEGLHLSGEPVLQAVPEAGPAAHTASSSLPGTFEILSEKLHGTQREQFEQYNELALKWEEEKEKNGQGAYARKAQKYTKADGTEGTDRVLVRSEEKLGVQLHAWQAAKGKEVQTGLNKVGRVLREKTGRPCKTGTEYGSDKGKGLLNQNNQVPNDFALAAVSGSRLLNTGLTAYANFADPTLGADLTSVTDGLAALAVVPSGIDAVFATEAHLRQLSEREKAKSNLRFRQAADRFMADPGNAAPEDAEGFLNFMDACEKLFGTTLEDSSTRKAARDRAIRSPMTAMSNTVGAVIEGVNSTVSVSPLAGAALAPLAIVGGVIEVDEGKHELLRRVDQQARASLRKELMQELLSRTDPASTEYQTHHDNELAQGLIQCFSKQQDRLLRQAKREKKFARGRIFRGGGTVGGAAATAAALAAAAGLGVLTAATAGVAAVPLLVLGTGWGFAVGARNYKRVRADHNAKWRQRMVQAIALDTPREALASKLAGNEDIEFAQEEGEYEPEKGHFAGHRKLELKARDNEYLGLHLLALKVQDLARGKEAYDKNSPVMKLLHGVGIDQHRLLAICKAVAAKEPNEQLDYIQSRLAPKLGMKFIVAPGTRTQEPAHPSIFLKHFGVAANSAFWENKHGLVPHSSELFPEIRKQLAARYSDPAGMLAFHQAVKTFLKKTEHLPQTKDTEMLKAFDEYLQAREKFEGLVRKTDAEIEQKKQRQRERAAVEEATDLVKELEQFHRMQQADQIVLPRA</sequence>
<evidence type="ECO:0000256" key="1">
    <source>
        <dbReference type="SAM" id="MobiDB-lite"/>
    </source>
</evidence>
<feature type="compositionally biased region" description="Basic and acidic residues" evidence="1">
    <location>
        <begin position="73"/>
        <end position="96"/>
    </location>
</feature>
<dbReference type="RefSeq" id="WP_309897773.1">
    <property type="nucleotide sequence ID" value="NZ_JAVDRF010000001.1"/>
</dbReference>
<feature type="region of interest" description="Disordered" evidence="1">
    <location>
        <begin position="73"/>
        <end position="113"/>
    </location>
</feature>
<protein>
    <submittedName>
        <fullName evidence="3">ElaB/YqjD/DUF883 family membrane-anchored ribosome-binding protein</fullName>
    </submittedName>
</protein>
<keyword evidence="2" id="KW-0472">Membrane</keyword>